<keyword evidence="6" id="KW-1278">Translocase</keyword>
<dbReference type="NCBIfam" id="TIGR01494">
    <property type="entry name" value="ATPase_P-type"/>
    <property type="match status" value="1"/>
</dbReference>
<dbReference type="InterPro" id="IPR008250">
    <property type="entry name" value="ATPase_P-typ_transduc_dom_A_sf"/>
</dbReference>
<dbReference type="SUPFAM" id="SSF81653">
    <property type="entry name" value="Calcium ATPase, transduction domain A"/>
    <property type="match status" value="1"/>
</dbReference>
<dbReference type="Pfam" id="PF00122">
    <property type="entry name" value="E1-E2_ATPase"/>
    <property type="match status" value="1"/>
</dbReference>
<gene>
    <name evidence="13" type="ORF">PEPMIC_00164</name>
</gene>
<feature type="transmembrane region" description="Helical" evidence="11">
    <location>
        <begin position="45"/>
        <end position="64"/>
    </location>
</feature>
<keyword evidence="4 11" id="KW-0812">Transmembrane</keyword>
<dbReference type="InterPro" id="IPR023214">
    <property type="entry name" value="HAD_sf"/>
</dbReference>
<proteinExistence type="inferred from homology"/>
<evidence type="ECO:0000256" key="7">
    <source>
        <dbReference type="ARBA" id="ARBA00022989"/>
    </source>
</evidence>
<evidence type="ECO:0000256" key="10">
    <source>
        <dbReference type="ARBA" id="ARBA00049338"/>
    </source>
</evidence>
<dbReference type="eggNOG" id="COG2217">
    <property type="taxonomic scope" value="Bacteria"/>
</dbReference>
<dbReference type="Pfam" id="PF00702">
    <property type="entry name" value="Hydrolase"/>
    <property type="match status" value="1"/>
</dbReference>
<protein>
    <recommendedName>
        <fullName evidence="9">Cd(2+)-exporting ATPase</fullName>
        <ecNumber evidence="9">7.2.2.21</ecNumber>
    </recommendedName>
</protein>
<dbReference type="PRINTS" id="PR00119">
    <property type="entry name" value="CATATPASE"/>
</dbReference>
<dbReference type="GO" id="GO:0016887">
    <property type="term" value="F:ATP hydrolysis activity"/>
    <property type="evidence" value="ECO:0007669"/>
    <property type="project" value="InterPro"/>
</dbReference>
<dbReference type="GO" id="GO:0008551">
    <property type="term" value="F:P-type cadmium transporter activity"/>
    <property type="evidence" value="ECO:0007669"/>
    <property type="project" value="UniProtKB-EC"/>
</dbReference>
<reference evidence="13 14" key="1">
    <citation type="submission" date="2007-09" db="EMBL/GenBank/DDBJ databases">
        <title>Draft genome sequence of Peptostreptococcus micros (ATCC 33270).</title>
        <authorList>
            <person name="Sudarsanam P."/>
            <person name="Ley R."/>
            <person name="Guruge J."/>
            <person name="Turnbaugh P.J."/>
            <person name="Mahowald M."/>
            <person name="Liep D."/>
            <person name="Gordon J."/>
        </authorList>
    </citation>
    <scope>NUCLEOTIDE SEQUENCE [LARGE SCALE GENOMIC DNA]</scope>
    <source>
        <strain evidence="13 14">ATCC 33270</strain>
    </source>
</reference>
<dbReference type="Proteomes" id="UP000003162">
    <property type="component" value="Unassembled WGS sequence"/>
</dbReference>
<dbReference type="GO" id="GO:0005886">
    <property type="term" value="C:plasma membrane"/>
    <property type="evidence" value="ECO:0007669"/>
    <property type="project" value="UniProtKB-SubCell"/>
</dbReference>
<evidence type="ECO:0000256" key="9">
    <source>
        <dbReference type="ARBA" id="ARBA00039103"/>
    </source>
</evidence>
<dbReference type="InterPro" id="IPR018303">
    <property type="entry name" value="ATPase_P-typ_P_site"/>
</dbReference>
<keyword evidence="8 11" id="KW-0472">Membrane</keyword>
<evidence type="ECO:0000313" key="14">
    <source>
        <dbReference type="Proteomes" id="UP000003162"/>
    </source>
</evidence>
<dbReference type="PRINTS" id="PR00943">
    <property type="entry name" value="CUATPASE"/>
</dbReference>
<keyword evidence="11" id="KW-1003">Cell membrane</keyword>
<keyword evidence="11" id="KW-0547">Nucleotide-binding</keyword>
<keyword evidence="5 11" id="KW-0479">Metal-binding</keyword>
<dbReference type="InterPro" id="IPR001757">
    <property type="entry name" value="P_typ_ATPase"/>
</dbReference>
<dbReference type="NCBIfam" id="TIGR01525">
    <property type="entry name" value="ATPase-IB_hvy"/>
    <property type="match status" value="1"/>
</dbReference>
<dbReference type="EC" id="7.2.2.21" evidence="9"/>
<dbReference type="PANTHER" id="PTHR48085:SF5">
    <property type="entry name" value="CADMIUM_ZINC-TRANSPORTING ATPASE HMA4-RELATED"/>
    <property type="match status" value="1"/>
</dbReference>
<comment type="catalytic activity">
    <reaction evidence="10">
        <text>Cd(2+)(in) + ATP + H2O = Cd(2+)(out) + ADP + phosphate + H(+)</text>
        <dbReference type="Rhea" id="RHEA:12132"/>
        <dbReference type="ChEBI" id="CHEBI:15377"/>
        <dbReference type="ChEBI" id="CHEBI:15378"/>
        <dbReference type="ChEBI" id="CHEBI:30616"/>
        <dbReference type="ChEBI" id="CHEBI:43474"/>
        <dbReference type="ChEBI" id="CHEBI:48775"/>
        <dbReference type="ChEBI" id="CHEBI:456216"/>
        <dbReference type="EC" id="7.2.2.21"/>
    </reaction>
</comment>
<dbReference type="InterPro" id="IPR027256">
    <property type="entry name" value="P-typ_ATPase_IB"/>
</dbReference>
<feature type="transmembrane region" description="Helical" evidence="11">
    <location>
        <begin position="583"/>
        <end position="606"/>
    </location>
</feature>
<dbReference type="Gene3D" id="3.40.1110.10">
    <property type="entry name" value="Calcium-transporting ATPase, cytoplasmic domain N"/>
    <property type="match status" value="1"/>
</dbReference>
<dbReference type="InterPro" id="IPR023298">
    <property type="entry name" value="ATPase_P-typ_TM_dom_sf"/>
</dbReference>
<evidence type="ECO:0000256" key="6">
    <source>
        <dbReference type="ARBA" id="ARBA00022967"/>
    </source>
</evidence>
<dbReference type="InterPro" id="IPR036412">
    <property type="entry name" value="HAD-like_sf"/>
</dbReference>
<dbReference type="InterPro" id="IPR044492">
    <property type="entry name" value="P_typ_ATPase_HD_dom"/>
</dbReference>
<dbReference type="InterPro" id="IPR051014">
    <property type="entry name" value="Cation_Transport_ATPase_IB"/>
</dbReference>
<dbReference type="AlphaFoldDB" id="A8SIP3"/>
<keyword evidence="3" id="KW-0104">Cadmium</keyword>
<evidence type="ECO:0000256" key="8">
    <source>
        <dbReference type="ARBA" id="ARBA00023136"/>
    </source>
</evidence>
<feature type="transmembrane region" description="Helical" evidence="11">
    <location>
        <begin position="244"/>
        <end position="266"/>
    </location>
</feature>
<evidence type="ECO:0000256" key="1">
    <source>
        <dbReference type="ARBA" id="ARBA00004141"/>
    </source>
</evidence>
<dbReference type="EMBL" id="ABEE02000014">
    <property type="protein sequence ID" value="EDP24720.1"/>
    <property type="molecule type" value="Genomic_DNA"/>
</dbReference>
<comment type="subcellular location">
    <subcellularLocation>
        <location evidence="11">Cell membrane</location>
    </subcellularLocation>
    <subcellularLocation>
        <location evidence="1">Membrane</location>
        <topology evidence="1">Multi-pass membrane protein</topology>
    </subcellularLocation>
</comment>
<dbReference type="GO" id="GO:0046872">
    <property type="term" value="F:metal ion binding"/>
    <property type="evidence" value="ECO:0007669"/>
    <property type="project" value="UniProtKB-KW"/>
</dbReference>
<evidence type="ECO:0000256" key="4">
    <source>
        <dbReference type="ARBA" id="ARBA00022692"/>
    </source>
</evidence>
<dbReference type="PROSITE" id="PS00154">
    <property type="entry name" value="ATPASE_E1_E2"/>
    <property type="match status" value="1"/>
</dbReference>
<evidence type="ECO:0000256" key="3">
    <source>
        <dbReference type="ARBA" id="ARBA00022539"/>
    </source>
</evidence>
<evidence type="ECO:0000256" key="2">
    <source>
        <dbReference type="ARBA" id="ARBA00006024"/>
    </source>
</evidence>
<dbReference type="InterPro" id="IPR023299">
    <property type="entry name" value="ATPase_P-typ_cyto_dom_N"/>
</dbReference>
<dbReference type="SFLD" id="SFLDS00003">
    <property type="entry name" value="Haloacid_Dehalogenase"/>
    <property type="match status" value="1"/>
</dbReference>
<keyword evidence="11" id="KW-0067">ATP-binding</keyword>
<name>A8SIP3_9FIRM</name>
<organism evidence="13 14">
    <name type="scientific">Parvimonas micra ATCC 33270</name>
    <dbReference type="NCBI Taxonomy" id="411465"/>
    <lineage>
        <taxon>Bacteria</taxon>
        <taxon>Bacillati</taxon>
        <taxon>Bacillota</taxon>
        <taxon>Tissierellia</taxon>
        <taxon>Tissierellales</taxon>
        <taxon>Peptoniphilaceae</taxon>
        <taxon>Parvimonas</taxon>
    </lineage>
</organism>
<dbReference type="SFLD" id="SFLDG00002">
    <property type="entry name" value="C1.7:_P-type_atpase_like"/>
    <property type="match status" value="1"/>
</dbReference>
<feature type="transmembrane region" description="Helical" evidence="11">
    <location>
        <begin position="20"/>
        <end position="39"/>
    </location>
</feature>
<comment type="similarity">
    <text evidence="2 11">Belongs to the cation transport ATPase (P-type) (TC 3.A.3) family. Type IB subfamily.</text>
</comment>
<dbReference type="PANTHER" id="PTHR48085">
    <property type="entry name" value="CADMIUM/ZINC-TRANSPORTING ATPASE HMA2-RELATED"/>
    <property type="match status" value="1"/>
</dbReference>
<dbReference type="Gene3D" id="3.40.50.1000">
    <property type="entry name" value="HAD superfamily/HAD-like"/>
    <property type="match status" value="1"/>
</dbReference>
<evidence type="ECO:0000256" key="5">
    <source>
        <dbReference type="ARBA" id="ARBA00022723"/>
    </source>
</evidence>
<accession>A8SIP3</accession>
<reference evidence="13 14" key="2">
    <citation type="submission" date="2007-09" db="EMBL/GenBank/DDBJ databases">
        <authorList>
            <person name="Fulton L."/>
            <person name="Clifton S."/>
            <person name="Fulton B."/>
            <person name="Xu J."/>
            <person name="Minx P."/>
            <person name="Pepin K.H."/>
            <person name="Johnson M."/>
            <person name="Thiruvilangam P."/>
            <person name="Bhonagiri V."/>
            <person name="Nash W.E."/>
            <person name="Mardis E.R."/>
            <person name="Wilson R.K."/>
        </authorList>
    </citation>
    <scope>NUCLEOTIDE SEQUENCE [LARGE SCALE GENOMIC DNA]</scope>
    <source>
        <strain evidence="13 14">ATCC 33270</strain>
    </source>
</reference>
<dbReference type="Gene3D" id="2.70.150.10">
    <property type="entry name" value="Calcium-transporting ATPase, cytoplasmic transduction domain A"/>
    <property type="match status" value="1"/>
</dbReference>
<dbReference type="SUPFAM" id="SSF81665">
    <property type="entry name" value="Calcium ATPase, transmembrane domain M"/>
    <property type="match status" value="1"/>
</dbReference>
<keyword evidence="13" id="KW-0378">Hydrolase</keyword>
<evidence type="ECO:0000259" key="12">
    <source>
        <dbReference type="Pfam" id="PF00122"/>
    </source>
</evidence>
<dbReference type="GO" id="GO:0005524">
    <property type="term" value="F:ATP binding"/>
    <property type="evidence" value="ECO:0007669"/>
    <property type="project" value="UniProtKB-UniRule"/>
</dbReference>
<dbReference type="InterPro" id="IPR059000">
    <property type="entry name" value="ATPase_P-type_domA"/>
</dbReference>
<dbReference type="SFLD" id="SFLDF00027">
    <property type="entry name" value="p-type_atpase"/>
    <property type="match status" value="1"/>
</dbReference>
<dbReference type="NCBIfam" id="TIGR01511">
    <property type="entry name" value="ATPase-IB1_Cu"/>
    <property type="match status" value="1"/>
</dbReference>
<sequence>MKKIKEDIMINKMKELFSGLHFTIISIAFFVLNVVLNLLKIETVFKPVWISIFISSFPFLVGAVKNLMKCKIKNSLLISIAVIASVFVGEYFAAAEIAILMAIGELLEDYTVDRAKKGLNDLISSTPKKAKKLFKTDDSYTVEEVPIEEIENGDLIRVMPGEIISVDGIIKEGFSSIDQSILTGESLPVDKTVGDEVFCGSMNCFGSIDIIAKDVENSSLQKFIDLVERAEKEQTPMQTVIDRLAVKLVPTALLIAIASFVIMVLSKFDLYTSINRAVTVLVVFCPCALFLSTPTAVMASIGQASKHGVIIKTFNALEKLAKVNKIAFDKTGTLTYGKLNVNDIENFSEFSDEKIMSLISSLESKSEHPIAKSVTEYLDEKNIKKENVENFKMKIARGVEGEILGNKYFCGNEKYFKENNINIKENVKEKIEKYSSEAKNIILFGDEKEVLSIVTLSDTLRENAKEMVEKLKSFEIEPLLLTGDNLSTAKYFSEKVGITNVKAELSPEEKFENIKSLKENNVVCMIGDGINDAPALKLSDVSVAMGKTGSDISIESANIVLMGHDVSKIVYLKKLANATVKTIKFNIIISLLINFVAVILSVLGVLNPLVGAIVHNLGSILVILNASLLYDRKFN</sequence>
<evidence type="ECO:0000313" key="13">
    <source>
        <dbReference type="EMBL" id="EDP24720.1"/>
    </source>
</evidence>
<feature type="domain" description="P-type ATPase A" evidence="12">
    <location>
        <begin position="126"/>
        <end position="227"/>
    </location>
</feature>
<dbReference type="HOGENOM" id="CLU_001771_11_2_9"/>
<feature type="transmembrane region" description="Helical" evidence="11">
    <location>
        <begin position="612"/>
        <end position="630"/>
    </location>
</feature>
<comment type="caution">
    <text evidence="13">The sequence shown here is derived from an EMBL/GenBank/DDBJ whole genome shotgun (WGS) entry which is preliminary data.</text>
</comment>
<keyword evidence="7 11" id="KW-1133">Transmembrane helix</keyword>
<evidence type="ECO:0000256" key="11">
    <source>
        <dbReference type="RuleBase" id="RU362081"/>
    </source>
</evidence>
<dbReference type="SUPFAM" id="SSF56784">
    <property type="entry name" value="HAD-like"/>
    <property type="match status" value="1"/>
</dbReference>